<dbReference type="OrthoDB" id="2440294at2759"/>
<keyword evidence="4" id="KW-1185">Reference proteome</keyword>
<feature type="region of interest" description="Disordered" evidence="1">
    <location>
        <begin position="292"/>
        <end position="322"/>
    </location>
</feature>
<evidence type="ECO:0000313" key="3">
    <source>
        <dbReference type="EMBL" id="KFH62992.1"/>
    </source>
</evidence>
<name>A0A086TM15_9FUNG</name>
<evidence type="ECO:0000256" key="2">
    <source>
        <dbReference type="SAM" id="Phobius"/>
    </source>
</evidence>
<evidence type="ECO:0000256" key="1">
    <source>
        <dbReference type="SAM" id="MobiDB-lite"/>
    </source>
</evidence>
<feature type="compositionally biased region" description="Polar residues" evidence="1">
    <location>
        <begin position="148"/>
        <end position="159"/>
    </location>
</feature>
<feature type="compositionally biased region" description="Polar residues" evidence="1">
    <location>
        <begin position="172"/>
        <end position="186"/>
    </location>
</feature>
<feature type="region of interest" description="Disordered" evidence="1">
    <location>
        <begin position="410"/>
        <end position="440"/>
    </location>
</feature>
<feature type="region of interest" description="Disordered" evidence="1">
    <location>
        <begin position="80"/>
        <end position="224"/>
    </location>
</feature>
<feature type="region of interest" description="Disordered" evidence="1">
    <location>
        <begin position="571"/>
        <end position="619"/>
    </location>
</feature>
<proteinExistence type="predicted"/>
<dbReference type="Proteomes" id="UP000243308">
    <property type="component" value="Unassembled WGS sequence"/>
</dbReference>
<feature type="compositionally biased region" description="Basic and acidic residues" evidence="1">
    <location>
        <begin position="607"/>
        <end position="619"/>
    </location>
</feature>
<protein>
    <submittedName>
        <fullName evidence="3">Uncharacterized protein</fullName>
    </submittedName>
</protein>
<feature type="compositionally biased region" description="Polar residues" evidence="1">
    <location>
        <begin position="305"/>
        <end position="322"/>
    </location>
</feature>
<reference evidence="3 4" key="1">
    <citation type="submission" date="2011-02" db="EMBL/GenBank/DDBJ databases">
        <title>The Genome Sequence of Mortierella verticillata NRRL 6337.</title>
        <authorList>
            <consortium name="The Broad Institute Genome Sequencing Platform"/>
            <person name="Russ C."/>
            <person name="Cuomo C."/>
            <person name="Burger G."/>
            <person name="Gray M.W."/>
            <person name="Holland P.W.H."/>
            <person name="King N."/>
            <person name="Lang F.B.F."/>
            <person name="Roger A.J."/>
            <person name="Ruiz-Trillo I."/>
            <person name="Young S.K."/>
            <person name="Zeng Q."/>
            <person name="Gargeya S."/>
            <person name="Alvarado L."/>
            <person name="Berlin A."/>
            <person name="Chapman S.B."/>
            <person name="Chen Z."/>
            <person name="Freedman E."/>
            <person name="Gellesch M."/>
            <person name="Goldberg J."/>
            <person name="Griggs A."/>
            <person name="Gujja S."/>
            <person name="Heilman E."/>
            <person name="Heiman D."/>
            <person name="Howarth C."/>
            <person name="Mehta T."/>
            <person name="Neiman D."/>
            <person name="Pearson M."/>
            <person name="Roberts A."/>
            <person name="Saif S."/>
            <person name="Shea T."/>
            <person name="Shenoy N."/>
            <person name="Sisk P."/>
            <person name="Stolte C."/>
            <person name="Sykes S."/>
            <person name="White J."/>
            <person name="Yandava C."/>
            <person name="Haas B."/>
            <person name="Nusbaum C."/>
            <person name="Birren B."/>
        </authorList>
    </citation>
    <scope>NUCLEOTIDE SEQUENCE [LARGE SCALE GENOMIC DNA]</scope>
    <source>
        <strain evidence="3 4">NRRL 6337</strain>
    </source>
</reference>
<dbReference type="EMBL" id="KN042429">
    <property type="protein sequence ID" value="KFH62992.1"/>
    <property type="molecule type" value="Genomic_DNA"/>
</dbReference>
<keyword evidence="2" id="KW-0812">Transmembrane</keyword>
<feature type="compositionally biased region" description="Polar residues" evidence="1">
    <location>
        <begin position="32"/>
        <end position="50"/>
    </location>
</feature>
<gene>
    <name evidence="3" type="ORF">MVEG_11030</name>
</gene>
<feature type="compositionally biased region" description="Low complexity" evidence="1">
    <location>
        <begin position="108"/>
        <end position="136"/>
    </location>
</feature>
<evidence type="ECO:0000313" key="4">
    <source>
        <dbReference type="Proteomes" id="UP000243308"/>
    </source>
</evidence>
<feature type="compositionally biased region" description="Low complexity" evidence="1">
    <location>
        <begin position="589"/>
        <end position="604"/>
    </location>
</feature>
<keyword evidence="2" id="KW-1133">Transmembrane helix</keyword>
<organism evidence="3 4">
    <name type="scientific">Podila verticillata NRRL 6337</name>
    <dbReference type="NCBI Taxonomy" id="1069443"/>
    <lineage>
        <taxon>Eukaryota</taxon>
        <taxon>Fungi</taxon>
        <taxon>Fungi incertae sedis</taxon>
        <taxon>Mucoromycota</taxon>
        <taxon>Mortierellomycotina</taxon>
        <taxon>Mortierellomycetes</taxon>
        <taxon>Mortierellales</taxon>
        <taxon>Mortierellaceae</taxon>
        <taxon>Podila</taxon>
    </lineage>
</organism>
<dbReference type="AlphaFoldDB" id="A0A086TM15"/>
<keyword evidence="2" id="KW-0472">Membrane</keyword>
<feature type="region of interest" description="Disordered" evidence="1">
    <location>
        <begin position="20"/>
        <end position="63"/>
    </location>
</feature>
<feature type="transmembrane region" description="Helical" evidence="2">
    <location>
        <begin position="373"/>
        <end position="391"/>
    </location>
</feature>
<sequence>MPQWSEFLDFNLLRPSTFERRHQQRRYGHRPTVSTISLPNTLPSRQSTYTAPPAPGHPSLGYLGFYSRRRQHSLDVRPRPVIADISPPSSSSTTAPVIQAPGDRHNRSPSPQSRSTSRPRPVSTATSNPATTTPSSGFGLFASRLRSFHSSSNTGNTNHARGGSIEIPRRLSFSSSTPNDTTSVTPSRRPYFFRGSSWSGHGHHPRQNSQGPTSLPTPPVTDVPPFLLARPTTGLDMTPRMGRVRRVSVEEDQPVTRRDDGDIYPYTYDVAITIPPLALTQATSMSTIQSVSSDGEVSRGGSRAHTPTTATLPRGSMSDSRNNESGVLFLQRPPTAEQRRILAQRAYLKKFMCIVATMPVIATLAVYNKIEVVMWWVIAVPLVGIAVALIWRRKLGQRLQRLDEEISQLSLPMDRGSATQETRTRNPEEEGEISPPPDYHASIITPPAYLVVPRKVPSYRSLENLFAFARTMGQRVVQAATVAAANTNDATQDAATVSQPQSGEMMMPVARATVGALPEMREVGPGFSECTLQVLDTISPEGDLDAQQLPGESIEDMEGLAVATTRGMEASHEQGSDVAVFDTSTVMASGSSSSPDTADSTMASHSFQKDLKGKAPSRE</sequence>
<accession>A0A086TM15</accession>